<evidence type="ECO:0000256" key="1">
    <source>
        <dbReference type="ARBA" id="ARBA00004651"/>
    </source>
</evidence>
<evidence type="ECO:0000256" key="4">
    <source>
        <dbReference type="ARBA" id="ARBA00022692"/>
    </source>
</evidence>
<keyword evidence="10" id="KW-1185">Reference proteome</keyword>
<evidence type="ECO:0000256" key="2">
    <source>
        <dbReference type="ARBA" id="ARBA00007362"/>
    </source>
</evidence>
<dbReference type="EMBL" id="JACRYT010000001">
    <property type="protein sequence ID" value="MBC6678746.1"/>
    <property type="molecule type" value="Genomic_DNA"/>
</dbReference>
<evidence type="ECO:0000256" key="5">
    <source>
        <dbReference type="ARBA" id="ARBA00022989"/>
    </source>
</evidence>
<sequence length="321" mass="34248">METGNTLKKPTVRCLLALLCCALWGSAFPCVKIGYEWLDIQSVGSQILFAGYRFFLAGVLTFFAGCLLEKRFMTVQRGSVPYIAGIGFLQTTVQYVCFYIAMSHITGTKGSIINASNAFVSILLAHFLIKGERMTWKKGAGCLIGFAGVVLINAEGISGGVSFMGEGMMILCTIVYGSCSVLMKLISHRGTAMAITAWQLLFGGFLLIVIGFAGGGRISGFDGKSAALLLYMAALSAAAFSIWTALLKYNPVGKVAIFGFSIPVFGVILSGIFLGESFLSVQSLSALACVSTGIVLVNLPGGRKRERLEASDRVGNTRRKE</sequence>
<dbReference type="PANTHER" id="PTHR32322:SF18">
    <property type="entry name" value="S-ADENOSYLMETHIONINE_S-ADENOSYLHOMOCYSTEINE TRANSPORTER"/>
    <property type="match status" value="1"/>
</dbReference>
<evidence type="ECO:0000313" key="10">
    <source>
        <dbReference type="Proteomes" id="UP000602647"/>
    </source>
</evidence>
<comment type="subcellular location">
    <subcellularLocation>
        <location evidence="1">Cell membrane</location>
        <topology evidence="1">Multi-pass membrane protein</topology>
    </subcellularLocation>
</comment>
<feature type="domain" description="EamA" evidence="8">
    <location>
        <begin position="14"/>
        <end position="153"/>
    </location>
</feature>
<dbReference type="Pfam" id="PF00892">
    <property type="entry name" value="EamA"/>
    <property type="match status" value="2"/>
</dbReference>
<dbReference type="Proteomes" id="UP000602647">
    <property type="component" value="Unassembled WGS sequence"/>
</dbReference>
<evidence type="ECO:0000256" key="7">
    <source>
        <dbReference type="SAM" id="Phobius"/>
    </source>
</evidence>
<keyword evidence="3" id="KW-1003">Cell membrane</keyword>
<comment type="similarity">
    <text evidence="2">Belongs to the EamA transporter family.</text>
</comment>
<feature type="transmembrane region" description="Helical" evidence="7">
    <location>
        <begin position="141"/>
        <end position="161"/>
    </location>
</feature>
<dbReference type="Gene3D" id="1.10.3730.20">
    <property type="match status" value="1"/>
</dbReference>
<evidence type="ECO:0000259" key="8">
    <source>
        <dbReference type="Pfam" id="PF00892"/>
    </source>
</evidence>
<evidence type="ECO:0000313" key="9">
    <source>
        <dbReference type="EMBL" id="MBC6678746.1"/>
    </source>
</evidence>
<dbReference type="AlphaFoldDB" id="A0A923SPQ3"/>
<protein>
    <submittedName>
        <fullName evidence="9">DMT family transporter</fullName>
    </submittedName>
</protein>
<accession>A0A923SPQ3</accession>
<feature type="transmembrane region" description="Helical" evidence="7">
    <location>
        <begin position="226"/>
        <end position="246"/>
    </location>
</feature>
<feature type="transmembrane region" description="Helical" evidence="7">
    <location>
        <begin position="193"/>
        <end position="214"/>
    </location>
</feature>
<dbReference type="GO" id="GO:0005886">
    <property type="term" value="C:plasma membrane"/>
    <property type="evidence" value="ECO:0007669"/>
    <property type="project" value="UniProtKB-SubCell"/>
</dbReference>
<dbReference type="InterPro" id="IPR037185">
    <property type="entry name" value="EmrE-like"/>
</dbReference>
<feature type="transmembrane region" description="Helical" evidence="7">
    <location>
        <begin position="45"/>
        <end position="68"/>
    </location>
</feature>
<reference evidence="9" key="1">
    <citation type="submission" date="2020-08" db="EMBL/GenBank/DDBJ databases">
        <title>Genome public.</title>
        <authorList>
            <person name="Liu C."/>
            <person name="Sun Q."/>
        </authorList>
    </citation>
    <scope>NUCLEOTIDE SEQUENCE</scope>
    <source>
        <strain evidence="9">BX12</strain>
    </source>
</reference>
<dbReference type="PANTHER" id="PTHR32322">
    <property type="entry name" value="INNER MEMBRANE TRANSPORTER"/>
    <property type="match status" value="1"/>
</dbReference>
<feature type="transmembrane region" description="Helical" evidence="7">
    <location>
        <begin position="80"/>
        <end position="105"/>
    </location>
</feature>
<evidence type="ECO:0000256" key="3">
    <source>
        <dbReference type="ARBA" id="ARBA00022475"/>
    </source>
</evidence>
<feature type="transmembrane region" description="Helical" evidence="7">
    <location>
        <begin position="281"/>
        <end position="299"/>
    </location>
</feature>
<keyword evidence="6 7" id="KW-0472">Membrane</keyword>
<feature type="domain" description="EamA" evidence="8">
    <location>
        <begin position="164"/>
        <end position="298"/>
    </location>
</feature>
<dbReference type="InterPro" id="IPR050638">
    <property type="entry name" value="AA-Vitamin_Transporters"/>
</dbReference>
<keyword evidence="5 7" id="KW-1133">Transmembrane helix</keyword>
<comment type="caution">
    <text evidence="9">The sequence shown here is derived from an EMBL/GenBank/DDBJ whole genome shotgun (WGS) entry which is preliminary data.</text>
</comment>
<feature type="transmembrane region" description="Helical" evidence="7">
    <location>
        <begin position="111"/>
        <end position="129"/>
    </location>
</feature>
<name>A0A923SPQ3_9FIRM</name>
<organism evidence="9 10">
    <name type="scientific">Zhenpiania hominis</name>
    <dbReference type="NCBI Taxonomy" id="2763644"/>
    <lineage>
        <taxon>Bacteria</taxon>
        <taxon>Bacillati</taxon>
        <taxon>Bacillota</taxon>
        <taxon>Clostridia</taxon>
        <taxon>Peptostreptococcales</taxon>
        <taxon>Anaerovoracaceae</taxon>
        <taxon>Zhenpiania</taxon>
    </lineage>
</organism>
<evidence type="ECO:0000256" key="6">
    <source>
        <dbReference type="ARBA" id="ARBA00023136"/>
    </source>
</evidence>
<proteinExistence type="inferred from homology"/>
<feature type="transmembrane region" description="Helical" evidence="7">
    <location>
        <begin position="255"/>
        <end position="275"/>
    </location>
</feature>
<dbReference type="SUPFAM" id="SSF103481">
    <property type="entry name" value="Multidrug resistance efflux transporter EmrE"/>
    <property type="match status" value="2"/>
</dbReference>
<dbReference type="InterPro" id="IPR000620">
    <property type="entry name" value="EamA_dom"/>
</dbReference>
<gene>
    <name evidence="9" type="ORF">H9L42_02760</name>
</gene>
<keyword evidence="4 7" id="KW-0812">Transmembrane</keyword>
<dbReference type="RefSeq" id="WP_187301898.1">
    <property type="nucleotide sequence ID" value="NZ_JACRYT010000001.1"/>
</dbReference>
<feature type="transmembrane region" description="Helical" evidence="7">
    <location>
        <begin position="167"/>
        <end position="186"/>
    </location>
</feature>